<feature type="compositionally biased region" description="Low complexity" evidence="1">
    <location>
        <begin position="50"/>
        <end position="62"/>
    </location>
</feature>
<feature type="region of interest" description="Disordered" evidence="1">
    <location>
        <begin position="49"/>
        <end position="93"/>
    </location>
</feature>
<proteinExistence type="predicted"/>
<name>A0A420WHN9_9PROT</name>
<feature type="region of interest" description="Disordered" evidence="1">
    <location>
        <begin position="228"/>
        <end position="257"/>
    </location>
</feature>
<dbReference type="SUPFAM" id="SSF117074">
    <property type="entry name" value="Hypothetical protein PA1324"/>
    <property type="match status" value="1"/>
</dbReference>
<dbReference type="Proteomes" id="UP000277424">
    <property type="component" value="Unassembled WGS sequence"/>
</dbReference>
<evidence type="ECO:0000256" key="1">
    <source>
        <dbReference type="SAM" id="MobiDB-lite"/>
    </source>
</evidence>
<organism evidence="3 4">
    <name type="scientific">Oceanibaculum indicum</name>
    <dbReference type="NCBI Taxonomy" id="526216"/>
    <lineage>
        <taxon>Bacteria</taxon>
        <taxon>Pseudomonadati</taxon>
        <taxon>Pseudomonadota</taxon>
        <taxon>Alphaproteobacteria</taxon>
        <taxon>Rhodospirillales</taxon>
        <taxon>Oceanibaculaceae</taxon>
        <taxon>Oceanibaculum</taxon>
    </lineage>
</organism>
<evidence type="ECO:0000256" key="2">
    <source>
        <dbReference type="SAM" id="SignalP"/>
    </source>
</evidence>
<dbReference type="Gene3D" id="2.60.40.10">
    <property type="entry name" value="Immunoglobulins"/>
    <property type="match status" value="2"/>
</dbReference>
<evidence type="ECO:0000313" key="3">
    <source>
        <dbReference type="EMBL" id="RKQ70521.1"/>
    </source>
</evidence>
<dbReference type="AlphaFoldDB" id="A0A420WHN9"/>
<reference evidence="3 4" key="1">
    <citation type="submission" date="2018-10" db="EMBL/GenBank/DDBJ databases">
        <title>Comparative analysis of microorganisms from saline springs in Andes Mountain Range, Colombia.</title>
        <authorList>
            <person name="Rubin E."/>
        </authorList>
    </citation>
    <scope>NUCLEOTIDE SEQUENCE [LARGE SCALE GENOMIC DNA]</scope>
    <source>
        <strain evidence="3 4">USBA 36</strain>
    </source>
</reference>
<keyword evidence="2" id="KW-0732">Signal</keyword>
<gene>
    <name evidence="3" type="ORF">BCL74_2469</name>
</gene>
<feature type="chain" id="PRO_5019004820" description="Carboxypeptidase family protein" evidence="2">
    <location>
        <begin position="29"/>
        <end position="1089"/>
    </location>
</feature>
<accession>A0A420WHN9</accession>
<protein>
    <recommendedName>
        <fullName evidence="5">Carboxypeptidase family protein</fullName>
    </recommendedName>
</protein>
<comment type="caution">
    <text evidence="3">The sequence shown here is derived from an EMBL/GenBank/DDBJ whole genome shotgun (WGS) entry which is preliminary data.</text>
</comment>
<dbReference type="OrthoDB" id="121544at2"/>
<sequence length="1089" mass="117171">MRGQGRYRVAGGGVILAALLSVSGSAAANTTDPMEKLLRDFYQRVAPVYGAPQPAGQPTTQPDAPPRLPDAAPALRTVPADPGRLARPASTGASRVPDGTVLLLTVRIDRDRLVEPLMVVTEGNGFRVDLGSFVQAFEFPILVDAGQGRAEGWFISPDNDFRLDLGAGTVTSRGQTRALRAGEVVRSDGALMIGDWVLKEWFGLEATPNLADLELRIEADELLPFQQRQRREQRFTQRQSYSTPRATLPPAPEGRPLVGPPVVDLLASSRLTGGDNQETRVGGNYAATVGAGLLGGAFAAYLSGDENEPLSSARASLSYFDPDGLAGLGLVTQARFGDISGFATTLLAPSASGQGVYLSNLPVGAQLRSDATTISGDALPGYDVELYRDEQLVGFQRVGENGQYIFENVELFAGENRFRIVRYGPQGQIEEETRTVTAGGEIGGVPLTYQFAASMIDDGPDEGALQSSLATRLAVGGGVAVLASAGTTEYRGERVSDALLGGQYRVGTFLMEGLAGRDTLGRTLGRAAVQTRIGTDSLRFSHEVRPESLRPELGNRRRTEIALSGYVQGPVLGLPYLRYTVGAEDVSDSVVEEARSLTGKLGTQIGRFTLNNDLLWTQSKERPTEFRAGREGTDLNVVHQASFPLGQLRNRFRLGYRAAPDFEMTEFQANSLWLIERDFTAEMDVRHRFETDLTRVQARLNYDMGSVVLSPRISYDNNGVYGAFLDLRLSTGIEPMTGNVRMQSRPAANDGAIAVQVFLDENENGVFDPGEERLEGVEVQALQARRSALTDTAGIAILRNVQPFEASDVRIIPSTLPETHLQPGVEGYSARLLPGGTQNMTLPVVRSWTVEGRALSTTAQGEAVPLPGIDVVVMDRDSGEVVASTTTLGDGSYSITGLRQGSYRISLSAESLGSRLAPAYARPLLTDVRETTYHAVDLLAVEPGAPAHYPPLRRASGPGPLMLPLGASASDIRTPEPEASRQVIAVRVGQYRSRLALVMGWSELVERTGPLLAGLVPVLSPSEEARLLADRTSLFPLRLGPLVNRDAAELLCDLLRQIGRSCVPALVDWQEERIAEHPPAPLKAASAKR</sequence>
<dbReference type="RefSeq" id="WP_121220339.1">
    <property type="nucleotide sequence ID" value="NZ_RBIG01000002.1"/>
</dbReference>
<feature type="signal peptide" evidence="2">
    <location>
        <begin position="1"/>
        <end position="28"/>
    </location>
</feature>
<dbReference type="InterPro" id="IPR013783">
    <property type="entry name" value="Ig-like_fold"/>
</dbReference>
<evidence type="ECO:0008006" key="5">
    <source>
        <dbReference type="Google" id="ProtNLM"/>
    </source>
</evidence>
<evidence type="ECO:0000313" key="4">
    <source>
        <dbReference type="Proteomes" id="UP000277424"/>
    </source>
</evidence>
<dbReference type="EMBL" id="RBIG01000002">
    <property type="protein sequence ID" value="RKQ70521.1"/>
    <property type="molecule type" value="Genomic_DNA"/>
</dbReference>